<reference evidence="8" key="2">
    <citation type="journal article" date="2021" name="PeerJ">
        <title>Extensive microbial diversity within the chicken gut microbiome revealed by metagenomics and culture.</title>
        <authorList>
            <person name="Gilroy R."/>
            <person name="Ravi A."/>
            <person name="Getino M."/>
            <person name="Pursley I."/>
            <person name="Horton D.L."/>
            <person name="Alikhan N.F."/>
            <person name="Baker D."/>
            <person name="Gharbi K."/>
            <person name="Hall N."/>
            <person name="Watson M."/>
            <person name="Adriaenssens E.M."/>
            <person name="Foster-Nyarko E."/>
            <person name="Jarju S."/>
            <person name="Secka A."/>
            <person name="Antonio M."/>
            <person name="Oren A."/>
            <person name="Chaudhuri R.R."/>
            <person name="La Ragione R."/>
            <person name="Hildebrand F."/>
            <person name="Pallen M.J."/>
        </authorList>
    </citation>
    <scope>NUCLEOTIDE SEQUENCE</scope>
    <source>
        <strain evidence="8">ChiSjej3B21-11622</strain>
    </source>
</reference>
<dbReference type="PANTHER" id="PTHR33602">
    <property type="entry name" value="REGULATORY PROTEIN RECX FAMILY PROTEIN"/>
    <property type="match status" value="1"/>
</dbReference>
<evidence type="ECO:0000256" key="2">
    <source>
        <dbReference type="ARBA" id="ARBA00009695"/>
    </source>
</evidence>
<evidence type="ECO:0000259" key="7">
    <source>
        <dbReference type="Pfam" id="PF21981"/>
    </source>
</evidence>
<name>A0A9D0ZWG1_9FIRM</name>
<comment type="function">
    <text evidence="5">Modulates RecA activity.</text>
</comment>
<evidence type="ECO:0000256" key="4">
    <source>
        <dbReference type="ARBA" id="ARBA00022490"/>
    </source>
</evidence>
<comment type="subcellular location">
    <subcellularLocation>
        <location evidence="1 5">Cytoplasm</location>
    </subcellularLocation>
</comment>
<feature type="domain" description="RecX third three-helical" evidence="7">
    <location>
        <begin position="151"/>
        <end position="196"/>
    </location>
</feature>
<comment type="similarity">
    <text evidence="2 5">Belongs to the RecX family.</text>
</comment>
<dbReference type="Pfam" id="PF02631">
    <property type="entry name" value="RecX_HTH2"/>
    <property type="match status" value="1"/>
</dbReference>
<dbReference type="EMBL" id="DVFT01000165">
    <property type="protein sequence ID" value="HIQ97136.1"/>
    <property type="molecule type" value="Genomic_DNA"/>
</dbReference>
<organism evidence="8 9">
    <name type="scientific">Candidatus Limivivens merdigallinarum</name>
    <dbReference type="NCBI Taxonomy" id="2840859"/>
    <lineage>
        <taxon>Bacteria</taxon>
        <taxon>Bacillati</taxon>
        <taxon>Bacillota</taxon>
        <taxon>Clostridia</taxon>
        <taxon>Lachnospirales</taxon>
        <taxon>Lachnospiraceae</taxon>
        <taxon>Lachnospiraceae incertae sedis</taxon>
        <taxon>Candidatus Limivivens</taxon>
    </lineage>
</organism>
<sequence>MIVTELEEMPGGKRKVYLDGQFAFVLYRGELSRCQVEVGADISEEQYRCIVEEILWLRIRKRCLFLLKDMDRSEAQIRRKLNGDLYPQELIERAVQWLKEHRYLDDYRFAESYVRCRKEKKSKSQLKIELMKKGVSAQAIEAAFEEEELPDEESLIRAFLRKKGVSLAELDYKEKQKLYGSLRRKGFSGSSVSRILCGVEEFD</sequence>
<evidence type="ECO:0000313" key="9">
    <source>
        <dbReference type="Proteomes" id="UP000886886"/>
    </source>
</evidence>
<gene>
    <name evidence="5" type="primary">recX</name>
    <name evidence="8" type="ORF">IAB26_11310</name>
</gene>
<proteinExistence type="inferred from homology"/>
<dbReference type="GO" id="GO:0006282">
    <property type="term" value="P:regulation of DNA repair"/>
    <property type="evidence" value="ECO:0007669"/>
    <property type="project" value="UniProtKB-UniRule"/>
</dbReference>
<evidence type="ECO:0000256" key="1">
    <source>
        <dbReference type="ARBA" id="ARBA00004496"/>
    </source>
</evidence>
<evidence type="ECO:0000256" key="5">
    <source>
        <dbReference type="HAMAP-Rule" id="MF_01114"/>
    </source>
</evidence>
<comment type="caution">
    <text evidence="8">The sequence shown here is derived from an EMBL/GenBank/DDBJ whole genome shotgun (WGS) entry which is preliminary data.</text>
</comment>
<evidence type="ECO:0000256" key="3">
    <source>
        <dbReference type="ARBA" id="ARBA00018111"/>
    </source>
</evidence>
<dbReference type="PANTHER" id="PTHR33602:SF1">
    <property type="entry name" value="REGULATORY PROTEIN RECX FAMILY PROTEIN"/>
    <property type="match status" value="1"/>
</dbReference>
<keyword evidence="4 5" id="KW-0963">Cytoplasm</keyword>
<dbReference type="InterPro" id="IPR003783">
    <property type="entry name" value="Regulatory_RecX"/>
</dbReference>
<dbReference type="Pfam" id="PF21981">
    <property type="entry name" value="RecX_HTH3"/>
    <property type="match status" value="1"/>
</dbReference>
<evidence type="ECO:0000259" key="6">
    <source>
        <dbReference type="Pfam" id="PF02631"/>
    </source>
</evidence>
<dbReference type="GO" id="GO:0005737">
    <property type="term" value="C:cytoplasm"/>
    <property type="evidence" value="ECO:0007669"/>
    <property type="project" value="UniProtKB-SubCell"/>
</dbReference>
<dbReference type="AlphaFoldDB" id="A0A9D0ZWG1"/>
<evidence type="ECO:0000313" key="8">
    <source>
        <dbReference type="EMBL" id="HIQ97136.1"/>
    </source>
</evidence>
<dbReference type="InterPro" id="IPR036388">
    <property type="entry name" value="WH-like_DNA-bd_sf"/>
</dbReference>
<dbReference type="Proteomes" id="UP000886886">
    <property type="component" value="Unassembled WGS sequence"/>
</dbReference>
<dbReference type="InterPro" id="IPR053925">
    <property type="entry name" value="RecX_HTH_3rd"/>
</dbReference>
<dbReference type="HAMAP" id="MF_01114">
    <property type="entry name" value="RecX"/>
    <property type="match status" value="1"/>
</dbReference>
<protein>
    <recommendedName>
        <fullName evidence="3 5">Regulatory protein RecX</fullName>
    </recommendedName>
</protein>
<accession>A0A9D0ZWG1</accession>
<dbReference type="InterPro" id="IPR053924">
    <property type="entry name" value="RecX_HTH_2nd"/>
</dbReference>
<dbReference type="Gene3D" id="1.10.10.10">
    <property type="entry name" value="Winged helix-like DNA-binding domain superfamily/Winged helix DNA-binding domain"/>
    <property type="match status" value="2"/>
</dbReference>
<reference evidence="8" key="1">
    <citation type="submission" date="2020-10" db="EMBL/GenBank/DDBJ databases">
        <authorList>
            <person name="Gilroy R."/>
        </authorList>
    </citation>
    <scope>NUCLEOTIDE SEQUENCE</scope>
    <source>
        <strain evidence="8">ChiSjej3B21-11622</strain>
    </source>
</reference>
<feature type="domain" description="RecX second three-helical" evidence="6">
    <location>
        <begin position="105"/>
        <end position="143"/>
    </location>
</feature>